<protein>
    <recommendedName>
        <fullName evidence="6">N-acetylglucosaminyldiphosphoundecaprenol N-acetyl-beta-D-mannosaminyltransferase</fullName>
        <ecNumber evidence="6">2.4.1.187</ecNumber>
    </recommendedName>
    <alternativeName>
        <fullName evidence="6">N-acetylmannosaminyltransferase</fullName>
    </alternativeName>
    <alternativeName>
        <fullName evidence="6">UDP-N-acetylmannosamine transferase</fullName>
    </alternativeName>
    <alternativeName>
        <fullName evidence="6">UDP-N-acetylmannosamine:N-acetylglucosaminyl pyrophosphorylundecaprenol N-acetylmannosaminyltransferase</fullName>
    </alternativeName>
</protein>
<dbReference type="EMBL" id="UHDT01000001">
    <property type="protein sequence ID" value="SUM56723.1"/>
    <property type="molecule type" value="Genomic_DNA"/>
</dbReference>
<evidence type="ECO:0000256" key="5">
    <source>
        <dbReference type="ARBA" id="ARBA00023316"/>
    </source>
</evidence>
<proteinExistence type="inferred from homology"/>
<dbReference type="AlphaFoldDB" id="A0A380GSJ2"/>
<dbReference type="GO" id="GO:0019350">
    <property type="term" value="P:teichoic acid biosynthetic process"/>
    <property type="evidence" value="ECO:0007669"/>
    <property type="project" value="UniProtKB-UniRule"/>
</dbReference>
<dbReference type="OrthoDB" id="9771846at2"/>
<dbReference type="InterPro" id="IPR053391">
    <property type="entry name" value="TAB_Glycosyltransferase"/>
</dbReference>
<accession>A0A380GSJ2</accession>
<keyword evidence="4 6" id="KW-0777">Teichoic acid biosynthesis</keyword>
<dbReference type="Proteomes" id="UP000254100">
    <property type="component" value="Unassembled WGS sequence"/>
</dbReference>
<keyword evidence="2 6" id="KW-0328">Glycosyltransferase</keyword>
<gene>
    <name evidence="7" type="primary">tagA</name>
    <name evidence="7" type="ORF">NCTC13832_00379</name>
</gene>
<comment type="pathway">
    <text evidence="1">Cell wall biogenesis; poly(ribitol phosphate) teichoic acid biosynthesis.</text>
</comment>
<dbReference type="CDD" id="cd06533">
    <property type="entry name" value="Glyco_transf_WecG_TagA"/>
    <property type="match status" value="1"/>
</dbReference>
<evidence type="ECO:0000256" key="3">
    <source>
        <dbReference type="ARBA" id="ARBA00022679"/>
    </source>
</evidence>
<evidence type="ECO:0000256" key="2">
    <source>
        <dbReference type="ARBA" id="ARBA00022676"/>
    </source>
</evidence>
<evidence type="ECO:0000256" key="1">
    <source>
        <dbReference type="ARBA" id="ARBA00004837"/>
    </source>
</evidence>
<dbReference type="HAMAP" id="MF_02070">
    <property type="entry name" value="TagA_TarA"/>
    <property type="match status" value="1"/>
</dbReference>
<keyword evidence="5 6" id="KW-0961">Cell wall biogenesis/degradation</keyword>
<dbReference type="NCBIfam" id="NF041710">
    <property type="entry name" value="UDPacetylman_taseTarA"/>
    <property type="match status" value="1"/>
</dbReference>
<name>A0A380GSJ2_9STAP</name>
<evidence type="ECO:0000256" key="4">
    <source>
        <dbReference type="ARBA" id="ARBA00022944"/>
    </source>
</evidence>
<comment type="function">
    <text evidence="6">Catalyzes the conversion of GlcNAc-PP-undecaprenol into ManNAc-GlcNAc-PP-undecaprenol, the first committed lipid intermediate in the de novo synthesis of teichoic acid.</text>
</comment>
<dbReference type="EC" id="2.4.1.187" evidence="6"/>
<dbReference type="InterPro" id="IPR004629">
    <property type="entry name" value="WecG_TagA_CpsF"/>
</dbReference>
<dbReference type="NCBIfam" id="TIGR00696">
    <property type="entry name" value="wecG_tagA_cpsF"/>
    <property type="match status" value="1"/>
</dbReference>
<comment type="similarity">
    <text evidence="6">Belongs to the glycosyltransferase 26 family. TagA/TarA subfamily.</text>
</comment>
<dbReference type="InterPro" id="IPR034714">
    <property type="entry name" value="TagA_TarA"/>
</dbReference>
<dbReference type="Pfam" id="PF03808">
    <property type="entry name" value="Glyco_tran_WecG"/>
    <property type="match status" value="1"/>
</dbReference>
<dbReference type="UniPathway" id="UPA00790"/>
<organism evidence="7 8">
    <name type="scientific">Staphylococcus microti</name>
    <dbReference type="NCBI Taxonomy" id="569857"/>
    <lineage>
        <taxon>Bacteria</taxon>
        <taxon>Bacillati</taxon>
        <taxon>Bacillota</taxon>
        <taxon>Bacilli</taxon>
        <taxon>Bacillales</taxon>
        <taxon>Staphylococcaceae</taxon>
        <taxon>Staphylococcus</taxon>
    </lineage>
</organism>
<reference evidence="7 8" key="1">
    <citation type="submission" date="2018-06" db="EMBL/GenBank/DDBJ databases">
        <authorList>
            <consortium name="Pathogen Informatics"/>
            <person name="Doyle S."/>
        </authorList>
    </citation>
    <scope>NUCLEOTIDE SEQUENCE [LARGE SCALE GENOMIC DNA]</scope>
    <source>
        <strain evidence="7 8">NCTC13832</strain>
    </source>
</reference>
<dbReference type="GO" id="GO:0071555">
    <property type="term" value="P:cell wall organization"/>
    <property type="evidence" value="ECO:0007669"/>
    <property type="project" value="UniProtKB-KW"/>
</dbReference>
<comment type="catalytic activity">
    <reaction evidence="6">
        <text>UDP-N-acetyl-alpha-D-mannosamine + N-acetyl-alpha-D-glucosaminyl-di-trans,octa-cis-undecaprenyl diphosphate = N-acetyl-beta-D-mannosaminyl-(1-&gt;4)-N-acetyl-alpha-D-glucosaminyl di-trans,octa-cis-undecaprenyl diphosphate + UDP + H(+)</text>
        <dbReference type="Rhea" id="RHEA:16053"/>
        <dbReference type="ChEBI" id="CHEBI:15378"/>
        <dbReference type="ChEBI" id="CHEBI:58223"/>
        <dbReference type="ChEBI" id="CHEBI:62959"/>
        <dbReference type="ChEBI" id="CHEBI:68623"/>
        <dbReference type="ChEBI" id="CHEBI:132210"/>
        <dbReference type="EC" id="2.4.1.187"/>
    </reaction>
</comment>
<evidence type="ECO:0000256" key="6">
    <source>
        <dbReference type="HAMAP-Rule" id="MF_02070"/>
    </source>
</evidence>
<dbReference type="GO" id="GO:0047244">
    <property type="term" value="F:N-acetylglucosaminyldiphosphoundecaprenol N-acetyl-beta-D-mannosaminyltransferase activity"/>
    <property type="evidence" value="ECO:0007669"/>
    <property type="project" value="UniProtKB-UniRule"/>
</dbReference>
<comment type="pathway">
    <text evidence="6">Cell wall biogenesis; teichoic acid biosynthesis.</text>
</comment>
<evidence type="ECO:0000313" key="7">
    <source>
        <dbReference type="EMBL" id="SUM56723.1"/>
    </source>
</evidence>
<dbReference type="PANTHER" id="PTHR34136">
    <property type="match status" value="1"/>
</dbReference>
<evidence type="ECO:0000313" key="8">
    <source>
        <dbReference type="Proteomes" id="UP000254100"/>
    </source>
</evidence>
<dbReference type="UniPathway" id="UPA00632"/>
<keyword evidence="3 6" id="KW-0808">Transferase</keyword>
<dbReference type="RefSeq" id="WP_084207661.1">
    <property type="nucleotide sequence ID" value="NZ_JXWY01000036.1"/>
</dbReference>
<sequence length="262" mass="30232">MNHSTSLENVSNDAYKPHKPYQRVNVLGVMFDNVSMASMRHAILSYSQTNTSHNLFVVTANPEIVHYASETPAYRQLIERADYIIPDGTGIVKAAKWLGTPLQERVPGIEVMEMCLEIAQQESKRVFLLGATDEVVGKAVRKIQQQYPNTVVAGHHGFSAIDDMSVVEEIRDFQPDFIFVGMGYPKQEQWIEHNRHHFKHTFMMGVGGSIDVFSGQVKRAPRIWRQLNLEWLYRSLKDLKRIKRLQRIPKFVWAVLKQKKKR</sequence>
<dbReference type="PANTHER" id="PTHR34136:SF1">
    <property type="entry name" value="UDP-N-ACETYL-D-MANNOSAMINURONIC ACID TRANSFERASE"/>
    <property type="match status" value="1"/>
</dbReference>